<dbReference type="InterPro" id="IPR055397">
    <property type="entry name" value="TraK_C"/>
</dbReference>
<dbReference type="EMBL" id="LR699555">
    <property type="protein sequence ID" value="VVD30935.1"/>
    <property type="molecule type" value="Genomic_DNA"/>
</dbReference>
<dbReference type="RefSeq" id="WP_165189886.1">
    <property type="nucleotide sequence ID" value="NZ_LR699555.1"/>
</dbReference>
<dbReference type="KEGG" id="pdio:PDMSB3_0099.2"/>
<accession>A0A5Q4YUV7</accession>
<proteinExistence type="predicted"/>
<keyword evidence="2" id="KW-0732">Signal</keyword>
<evidence type="ECO:0000313" key="4">
    <source>
        <dbReference type="EMBL" id="VVD30935.1"/>
    </source>
</evidence>
<evidence type="ECO:0000313" key="5">
    <source>
        <dbReference type="Proteomes" id="UP000325811"/>
    </source>
</evidence>
<feature type="region of interest" description="Disordered" evidence="1">
    <location>
        <begin position="42"/>
        <end position="65"/>
    </location>
</feature>
<feature type="chain" id="PRO_5024922856" evidence="2">
    <location>
        <begin position="28"/>
        <end position="318"/>
    </location>
</feature>
<feature type="compositionally biased region" description="Basic residues" evidence="1">
    <location>
        <begin position="51"/>
        <end position="61"/>
    </location>
</feature>
<feature type="domain" description="TraK C-terminal" evidence="3">
    <location>
        <begin position="212"/>
        <end position="310"/>
    </location>
</feature>
<reference evidence="4 5" key="1">
    <citation type="submission" date="2019-08" db="EMBL/GenBank/DDBJ databases">
        <authorList>
            <person name="Herpell B J."/>
        </authorList>
    </citation>
    <scope>NUCLEOTIDE SEQUENCE [LARGE SCALE GENOMIC DNA]</scope>
    <source>
        <strain evidence="5">Msb3</strain>
        <plasmid evidence="4 5">pI</plasmid>
    </source>
</reference>
<geneLocation type="plasmid" evidence="4 5">
    <name>pI</name>
</geneLocation>
<evidence type="ECO:0000256" key="2">
    <source>
        <dbReference type="SAM" id="SignalP"/>
    </source>
</evidence>
<evidence type="ECO:0000259" key="3">
    <source>
        <dbReference type="Pfam" id="PF23536"/>
    </source>
</evidence>
<evidence type="ECO:0000256" key="1">
    <source>
        <dbReference type="SAM" id="MobiDB-lite"/>
    </source>
</evidence>
<dbReference type="Pfam" id="PF23536">
    <property type="entry name" value="TraK_C"/>
    <property type="match status" value="1"/>
</dbReference>
<sequence>MMQPTNRYLAALLFASMGLSVSGPARADGAPAAVDFAQPAPATAATQPAVGKRKPTHTAQKKARDPLVVDPSIAVKATAPKEINLPGVLTVPGESLDVIDPTKAQKVSWTNGGSKTVYMSVNEPNRIQLPFKNPYIVQTSDIKVERRPVSNNIYVYWPALPAQPRQLFIEPPGGGPALGLELVPKDIPAQTVLVTDDTGIVSGRQKPKADSSDYISHVQDVMETVARGRAPDGYSQVDVALPPIVMDGLTLTVDSRYSDRDGDIYVYTVRNPGQQRALLREQEFDGANVLAVSIFPKPLLLPGEKTKVIVLARKREEQ</sequence>
<name>A0A5Q4YUV7_9BURK</name>
<organism evidence="4 5">
    <name type="scientific">Paraburkholderia dioscoreae</name>
    <dbReference type="NCBI Taxonomy" id="2604047"/>
    <lineage>
        <taxon>Bacteria</taxon>
        <taxon>Pseudomonadati</taxon>
        <taxon>Pseudomonadota</taxon>
        <taxon>Betaproteobacteria</taxon>
        <taxon>Burkholderiales</taxon>
        <taxon>Burkholderiaceae</taxon>
        <taxon>Paraburkholderia</taxon>
    </lineage>
</organism>
<dbReference type="AlphaFoldDB" id="A0A5Q4YUV7"/>
<keyword evidence="5" id="KW-1185">Reference proteome</keyword>
<feature type="signal peptide" evidence="2">
    <location>
        <begin position="1"/>
        <end position="27"/>
    </location>
</feature>
<gene>
    <name evidence="4" type="ORF">PDMSB3_0099</name>
</gene>
<dbReference type="Proteomes" id="UP000325811">
    <property type="component" value="Plasmid pI"/>
</dbReference>
<protein>
    <submittedName>
        <fullName evidence="4">Type VI secretion protein</fullName>
    </submittedName>
</protein>
<keyword evidence="4" id="KW-0614">Plasmid</keyword>